<dbReference type="InterPro" id="IPR015943">
    <property type="entry name" value="WD40/YVTN_repeat-like_dom_sf"/>
</dbReference>
<feature type="repeat" description="WD" evidence="3">
    <location>
        <begin position="498"/>
        <end position="538"/>
    </location>
</feature>
<feature type="region of interest" description="Disordered" evidence="4">
    <location>
        <begin position="22"/>
        <end position="71"/>
    </location>
</feature>
<gene>
    <name evidence="5" type="ORF">FGO68_gene11835</name>
</gene>
<dbReference type="EMBL" id="RRYP01006746">
    <property type="protein sequence ID" value="TNV80981.1"/>
    <property type="molecule type" value="Genomic_DNA"/>
</dbReference>
<sequence length="616" mass="69693">MNKQQVKKGLVTLFAKKSQDFNAANSSKQLEQPQKTTQKQRSTSRGRQTQLASFDNSKQPKQFQSITQDQKIQGVSRQQQLVQSTNFKSMSQKQVQRPQTQIAASRHNEYNNNEEDYSKATKEEMIQHIFTKRKHKMLSMGSPHRELPTAKGFDGLVMHHQHNMSQQPNIIDSKLLQQVQQAQRIISSSSGIERNLTPPPIQQFKQKQQILDPSKSAEGTKKQSVLKPEMAAISIQSIKSASRIINAQVLPAFAYQENSKSQQLKGPNSERESQNPSSTIKNDAPSQIAQNMQINKTISVKVQQPHSIQHQYSFDAHNNTITGLEIDQKNPSLLFSSSFDYSVKFWDLSQPKIGASSTKQQFNPIHKIINSKRQRINSLMYSQDSSFLYAAQDKAIKVYDTKNNGNQIITINGQHRGLVQGLCQIGNQYIASICSDLDIRIFSLQSQDINTPVNVFSQEESSPNNICALSALTFVTSGIDRGVRLWDMRQNSPAILFKTIHYDQITSLERLSSTVFATASNDGHLNLWDIRMEKLQKQIRFENDSIGCVKFIKSQYLVVAHNKAMTLLSLKDSFSLKLTTHFEQQGTVKAMCFSDKEKNMYTAGTDGKINAWQLTI</sequence>
<dbReference type="Proteomes" id="UP000785679">
    <property type="component" value="Unassembled WGS sequence"/>
</dbReference>
<dbReference type="PRINTS" id="PR00320">
    <property type="entry name" value="GPROTEINBRPT"/>
</dbReference>
<dbReference type="AlphaFoldDB" id="A0A8J8NVL0"/>
<comment type="caution">
    <text evidence="5">The sequence shown here is derived from an EMBL/GenBank/DDBJ whole genome shotgun (WGS) entry which is preliminary data.</text>
</comment>
<dbReference type="InterPro" id="IPR020472">
    <property type="entry name" value="WD40_PAC1"/>
</dbReference>
<dbReference type="PROSITE" id="PS00678">
    <property type="entry name" value="WD_REPEATS_1"/>
    <property type="match status" value="1"/>
</dbReference>
<organism evidence="5 6">
    <name type="scientific">Halteria grandinella</name>
    <dbReference type="NCBI Taxonomy" id="5974"/>
    <lineage>
        <taxon>Eukaryota</taxon>
        <taxon>Sar</taxon>
        <taxon>Alveolata</taxon>
        <taxon>Ciliophora</taxon>
        <taxon>Intramacronucleata</taxon>
        <taxon>Spirotrichea</taxon>
        <taxon>Stichotrichia</taxon>
        <taxon>Sporadotrichida</taxon>
        <taxon>Halteriidae</taxon>
        <taxon>Halteria</taxon>
    </lineage>
</organism>
<evidence type="ECO:0000256" key="4">
    <source>
        <dbReference type="SAM" id="MobiDB-lite"/>
    </source>
</evidence>
<accession>A0A8J8NVL0</accession>
<proteinExistence type="predicted"/>
<evidence type="ECO:0000313" key="5">
    <source>
        <dbReference type="EMBL" id="TNV80981.1"/>
    </source>
</evidence>
<dbReference type="Gene3D" id="2.130.10.10">
    <property type="entry name" value="YVTN repeat-like/Quinoprotein amine dehydrogenase"/>
    <property type="match status" value="2"/>
</dbReference>
<keyword evidence="1 3" id="KW-0853">WD repeat</keyword>
<dbReference type="SMART" id="SM00320">
    <property type="entry name" value="WD40"/>
    <property type="match status" value="6"/>
</dbReference>
<dbReference type="InterPro" id="IPR036322">
    <property type="entry name" value="WD40_repeat_dom_sf"/>
</dbReference>
<dbReference type="PANTHER" id="PTHR19848">
    <property type="entry name" value="WD40 REPEAT PROTEIN"/>
    <property type="match status" value="1"/>
</dbReference>
<dbReference type="PROSITE" id="PS50294">
    <property type="entry name" value="WD_REPEATS_REGION"/>
    <property type="match status" value="2"/>
</dbReference>
<dbReference type="Pfam" id="PF00400">
    <property type="entry name" value="WD40"/>
    <property type="match status" value="3"/>
</dbReference>
<feature type="region of interest" description="Disordered" evidence="4">
    <location>
        <begin position="189"/>
        <end position="224"/>
    </location>
</feature>
<feature type="compositionally biased region" description="Polar residues" evidence="4">
    <location>
        <begin position="274"/>
        <end position="285"/>
    </location>
</feature>
<dbReference type="InterPro" id="IPR019775">
    <property type="entry name" value="WD40_repeat_CS"/>
</dbReference>
<keyword evidence="6" id="KW-1185">Reference proteome</keyword>
<dbReference type="InterPro" id="IPR001680">
    <property type="entry name" value="WD40_rpt"/>
</dbReference>
<dbReference type="PROSITE" id="PS50082">
    <property type="entry name" value="WD_REPEATS_2"/>
    <property type="match status" value="3"/>
</dbReference>
<evidence type="ECO:0000256" key="1">
    <source>
        <dbReference type="ARBA" id="ARBA00022574"/>
    </source>
</evidence>
<dbReference type="PANTHER" id="PTHR19848:SF8">
    <property type="entry name" value="F-BOX AND WD REPEAT DOMAIN CONTAINING 7"/>
    <property type="match status" value="1"/>
</dbReference>
<name>A0A8J8NVL0_HALGN</name>
<keyword evidence="2" id="KW-0677">Repeat</keyword>
<evidence type="ECO:0000256" key="3">
    <source>
        <dbReference type="PROSITE-ProRule" id="PRU00221"/>
    </source>
</evidence>
<evidence type="ECO:0000256" key="2">
    <source>
        <dbReference type="ARBA" id="ARBA00022737"/>
    </source>
</evidence>
<reference evidence="5" key="1">
    <citation type="submission" date="2019-06" db="EMBL/GenBank/DDBJ databases">
        <authorList>
            <person name="Zheng W."/>
        </authorList>
    </citation>
    <scope>NUCLEOTIDE SEQUENCE</scope>
    <source>
        <strain evidence="5">QDHG01</strain>
    </source>
</reference>
<feature type="region of interest" description="Disordered" evidence="4">
    <location>
        <begin position="258"/>
        <end position="285"/>
    </location>
</feature>
<protein>
    <recommendedName>
        <fullName evidence="7">WD40 repeat-containing protein</fullName>
    </recommendedName>
</protein>
<feature type="repeat" description="WD" evidence="3">
    <location>
        <begin position="314"/>
        <end position="356"/>
    </location>
</feature>
<feature type="repeat" description="WD" evidence="3">
    <location>
        <begin position="581"/>
        <end position="616"/>
    </location>
</feature>
<dbReference type="SUPFAM" id="SSF50978">
    <property type="entry name" value="WD40 repeat-like"/>
    <property type="match status" value="1"/>
</dbReference>
<dbReference type="OrthoDB" id="427795at2759"/>
<evidence type="ECO:0008006" key="7">
    <source>
        <dbReference type="Google" id="ProtNLM"/>
    </source>
</evidence>
<evidence type="ECO:0000313" key="6">
    <source>
        <dbReference type="Proteomes" id="UP000785679"/>
    </source>
</evidence>